<dbReference type="PANTHER" id="PTHR48026:SF14">
    <property type="entry name" value="HETEROGENEOUS NUCLEAR RIBONUCLEOPROTEIN A1"/>
    <property type="match status" value="1"/>
</dbReference>
<gene>
    <name evidence="6" type="ORF">OCTVUL_1B019179</name>
</gene>
<dbReference type="SUPFAM" id="SSF54928">
    <property type="entry name" value="RNA-binding domain, RBD"/>
    <property type="match status" value="2"/>
</dbReference>
<accession>A0AA36B0D9</accession>
<keyword evidence="2 3" id="KW-0694">RNA-binding</keyword>
<sequence length="346" mass="38227">MPEVQRYRNGEDEKFCKLFIGGLNYSTTEEGLKSHFEQWGEIVDCVVMRDLTTKRSRGFGFVTYKTEDMLDEAQKHRPHKVDNREVDTKRAIPRSEADESQAAVKKMFVGGLKEGTTEDEIKERFESYGTIEKIELIKDKATGKQRGFCFVTYNDPDAVDKCVLRKRIQLNGKVVEVKKAVSKTEIERSGRGGMRGGSDYGMRDNFDDNYGGGGNWNMGGENNWGNSGGYPNQGGGGWNQGGQGGWNQGFGQGNNTGCYGGNFNPRGNFNNNFRSGDYGNDGNNWNNPSNFGTGYGGSGNTGPMRGGNYSQRSSGPYGGMVKCGTDSSKHLLYQNADQLEYLLLTC</sequence>
<dbReference type="EMBL" id="OX597819">
    <property type="protein sequence ID" value="CAI9725024.1"/>
    <property type="molecule type" value="Genomic_DNA"/>
</dbReference>
<feature type="region of interest" description="Disordered" evidence="4">
    <location>
        <begin position="280"/>
        <end position="311"/>
    </location>
</feature>
<dbReference type="CDD" id="cd12578">
    <property type="entry name" value="RRM1_hnRNPA_like"/>
    <property type="match status" value="1"/>
</dbReference>
<reference evidence="6" key="1">
    <citation type="submission" date="2023-08" db="EMBL/GenBank/DDBJ databases">
        <authorList>
            <person name="Alioto T."/>
            <person name="Alioto T."/>
            <person name="Gomez Garrido J."/>
        </authorList>
    </citation>
    <scope>NUCLEOTIDE SEQUENCE</scope>
</reference>
<evidence type="ECO:0000259" key="5">
    <source>
        <dbReference type="PROSITE" id="PS50102"/>
    </source>
</evidence>
<dbReference type="SMART" id="SM00360">
    <property type="entry name" value="RRM"/>
    <property type="match status" value="2"/>
</dbReference>
<evidence type="ECO:0000256" key="2">
    <source>
        <dbReference type="ARBA" id="ARBA00022884"/>
    </source>
</evidence>
<dbReference type="GO" id="GO:0003730">
    <property type="term" value="F:mRNA 3'-UTR binding"/>
    <property type="evidence" value="ECO:0007669"/>
    <property type="project" value="TreeGrafter"/>
</dbReference>
<dbReference type="FunFam" id="3.30.70.330:FF:000040">
    <property type="entry name" value="Heterogeneous nuclear ribonucleoprotein A2/B1"/>
    <property type="match status" value="1"/>
</dbReference>
<dbReference type="InterPro" id="IPR012677">
    <property type="entry name" value="Nucleotide-bd_a/b_plait_sf"/>
</dbReference>
<dbReference type="GO" id="GO:0000398">
    <property type="term" value="P:mRNA splicing, via spliceosome"/>
    <property type="evidence" value="ECO:0007669"/>
    <property type="project" value="TreeGrafter"/>
</dbReference>
<organism evidence="6 7">
    <name type="scientific">Octopus vulgaris</name>
    <name type="common">Common octopus</name>
    <dbReference type="NCBI Taxonomy" id="6645"/>
    <lineage>
        <taxon>Eukaryota</taxon>
        <taxon>Metazoa</taxon>
        <taxon>Spiralia</taxon>
        <taxon>Lophotrochozoa</taxon>
        <taxon>Mollusca</taxon>
        <taxon>Cephalopoda</taxon>
        <taxon>Coleoidea</taxon>
        <taxon>Octopodiformes</taxon>
        <taxon>Octopoda</taxon>
        <taxon>Incirrata</taxon>
        <taxon>Octopodidae</taxon>
        <taxon>Octopus</taxon>
    </lineage>
</organism>
<dbReference type="Proteomes" id="UP001162480">
    <property type="component" value="Chromosome 6"/>
</dbReference>
<evidence type="ECO:0000313" key="6">
    <source>
        <dbReference type="EMBL" id="CAI9725024.1"/>
    </source>
</evidence>
<evidence type="ECO:0000256" key="1">
    <source>
        <dbReference type="ARBA" id="ARBA00022737"/>
    </source>
</evidence>
<evidence type="ECO:0000256" key="3">
    <source>
        <dbReference type="PROSITE-ProRule" id="PRU00176"/>
    </source>
</evidence>
<feature type="compositionally biased region" description="Gly residues" evidence="4">
    <location>
        <begin position="226"/>
        <end position="249"/>
    </location>
</feature>
<proteinExistence type="predicted"/>
<dbReference type="Pfam" id="PF00076">
    <property type="entry name" value="RRM_1"/>
    <property type="match status" value="2"/>
</dbReference>
<keyword evidence="7" id="KW-1185">Reference proteome</keyword>
<dbReference type="AlphaFoldDB" id="A0AA36B0D9"/>
<dbReference type="InterPro" id="IPR000504">
    <property type="entry name" value="RRM_dom"/>
</dbReference>
<evidence type="ECO:0000256" key="4">
    <source>
        <dbReference type="SAM" id="MobiDB-lite"/>
    </source>
</evidence>
<dbReference type="InterPro" id="IPR035979">
    <property type="entry name" value="RBD_domain_sf"/>
</dbReference>
<dbReference type="Gene3D" id="3.30.70.330">
    <property type="match status" value="2"/>
</dbReference>
<feature type="compositionally biased region" description="Low complexity" evidence="4">
    <location>
        <begin position="280"/>
        <end position="292"/>
    </location>
</feature>
<protein>
    <submittedName>
        <fullName evidence="6">Heterogeneous nuclear ribonucleoprotein A1, A2 B1 homolog</fullName>
    </submittedName>
</protein>
<evidence type="ECO:0000313" key="7">
    <source>
        <dbReference type="Proteomes" id="UP001162480"/>
    </source>
</evidence>
<feature type="domain" description="RRM" evidence="5">
    <location>
        <begin position="16"/>
        <end position="99"/>
    </location>
</feature>
<keyword evidence="1" id="KW-0677">Repeat</keyword>
<dbReference type="PROSITE" id="PS50102">
    <property type="entry name" value="RRM"/>
    <property type="match status" value="2"/>
</dbReference>
<feature type="region of interest" description="Disordered" evidence="4">
    <location>
        <begin position="224"/>
        <end position="249"/>
    </location>
</feature>
<keyword evidence="6" id="KW-0687">Ribonucleoprotein</keyword>
<name>A0AA36B0D9_OCTVU</name>
<dbReference type="GO" id="GO:0071013">
    <property type="term" value="C:catalytic step 2 spliceosome"/>
    <property type="evidence" value="ECO:0007669"/>
    <property type="project" value="TreeGrafter"/>
</dbReference>
<feature type="domain" description="RRM" evidence="5">
    <location>
        <begin position="105"/>
        <end position="182"/>
    </location>
</feature>
<dbReference type="PANTHER" id="PTHR48026">
    <property type="entry name" value="HOMOLOGOUS TO DROSOPHILA SQD (SQUID) PROTEIN"/>
    <property type="match status" value="1"/>
</dbReference>